<evidence type="ECO:0000313" key="4">
    <source>
        <dbReference type="EMBL" id="MFD1938084.1"/>
    </source>
</evidence>
<dbReference type="CDD" id="cd00051">
    <property type="entry name" value="EFh"/>
    <property type="match status" value="1"/>
</dbReference>
<feature type="domain" description="EF-hand" evidence="3">
    <location>
        <begin position="55"/>
        <end position="90"/>
    </location>
</feature>
<protein>
    <submittedName>
        <fullName evidence="4">EF-hand domain-containing protein</fullName>
    </submittedName>
</protein>
<proteinExistence type="predicted"/>
<dbReference type="Proteomes" id="UP001597368">
    <property type="component" value="Unassembled WGS sequence"/>
</dbReference>
<evidence type="ECO:0000313" key="5">
    <source>
        <dbReference type="Proteomes" id="UP001597368"/>
    </source>
</evidence>
<dbReference type="Pfam" id="PF13499">
    <property type="entry name" value="EF-hand_7"/>
    <property type="match status" value="1"/>
</dbReference>
<feature type="domain" description="EF-hand" evidence="3">
    <location>
        <begin position="18"/>
        <end position="53"/>
    </location>
</feature>
<keyword evidence="2" id="KW-0106">Calcium</keyword>
<evidence type="ECO:0000256" key="2">
    <source>
        <dbReference type="ARBA" id="ARBA00022837"/>
    </source>
</evidence>
<dbReference type="RefSeq" id="WP_379579839.1">
    <property type="nucleotide sequence ID" value="NZ_JBHUFV010000061.1"/>
</dbReference>
<evidence type="ECO:0000259" key="3">
    <source>
        <dbReference type="PROSITE" id="PS50222"/>
    </source>
</evidence>
<dbReference type="InterPro" id="IPR002048">
    <property type="entry name" value="EF_hand_dom"/>
</dbReference>
<dbReference type="PANTHER" id="PTHR23050">
    <property type="entry name" value="CALCIUM BINDING PROTEIN"/>
    <property type="match status" value="1"/>
</dbReference>
<dbReference type="Gene3D" id="1.10.238.10">
    <property type="entry name" value="EF-hand"/>
    <property type="match status" value="1"/>
</dbReference>
<keyword evidence="1" id="KW-0677">Repeat</keyword>
<reference evidence="5" key="1">
    <citation type="journal article" date="2019" name="Int. J. Syst. Evol. Microbiol.">
        <title>The Global Catalogue of Microorganisms (GCM) 10K type strain sequencing project: providing services to taxonomists for standard genome sequencing and annotation.</title>
        <authorList>
            <consortium name="The Broad Institute Genomics Platform"/>
            <consortium name="The Broad Institute Genome Sequencing Center for Infectious Disease"/>
            <person name="Wu L."/>
            <person name="Ma J."/>
        </authorList>
    </citation>
    <scope>NUCLEOTIDE SEQUENCE [LARGE SCALE GENOMIC DNA]</scope>
    <source>
        <strain evidence="5">ICMP 6774ER</strain>
    </source>
</reference>
<gene>
    <name evidence="4" type="ORF">ACFSKW_42075</name>
</gene>
<dbReference type="InterPro" id="IPR018247">
    <property type="entry name" value="EF_Hand_1_Ca_BS"/>
</dbReference>
<dbReference type="PROSITE" id="PS50222">
    <property type="entry name" value="EF_HAND_2"/>
    <property type="match status" value="2"/>
</dbReference>
<dbReference type="InterPro" id="IPR011992">
    <property type="entry name" value="EF-hand-dom_pair"/>
</dbReference>
<dbReference type="InterPro" id="IPR050145">
    <property type="entry name" value="Centrin_CML-like"/>
</dbReference>
<dbReference type="EMBL" id="JBHUFV010000061">
    <property type="protein sequence ID" value="MFD1938084.1"/>
    <property type="molecule type" value="Genomic_DNA"/>
</dbReference>
<name>A0ABW4TCI7_9ACTN</name>
<dbReference type="SUPFAM" id="SSF47473">
    <property type="entry name" value="EF-hand"/>
    <property type="match status" value="1"/>
</dbReference>
<comment type="caution">
    <text evidence="4">The sequence shown here is derived from an EMBL/GenBank/DDBJ whole genome shotgun (WGS) entry which is preliminary data.</text>
</comment>
<accession>A0ABW4TCI7</accession>
<keyword evidence="5" id="KW-1185">Reference proteome</keyword>
<sequence length="92" mass="9831">MGARQARLITEESALMSEAREAAKAEFEKFDTDHDGVLTAGEIRQVNQALGGHGVTDEEIEAFVASADRDGDGSITLDEFVALVGGGKHEQR</sequence>
<organism evidence="4 5">
    <name type="scientific">Nonomuraea mangrovi</name>
    <dbReference type="NCBI Taxonomy" id="2316207"/>
    <lineage>
        <taxon>Bacteria</taxon>
        <taxon>Bacillati</taxon>
        <taxon>Actinomycetota</taxon>
        <taxon>Actinomycetes</taxon>
        <taxon>Streptosporangiales</taxon>
        <taxon>Streptosporangiaceae</taxon>
        <taxon>Nonomuraea</taxon>
    </lineage>
</organism>
<evidence type="ECO:0000256" key="1">
    <source>
        <dbReference type="ARBA" id="ARBA00022737"/>
    </source>
</evidence>
<dbReference type="PROSITE" id="PS00018">
    <property type="entry name" value="EF_HAND_1"/>
    <property type="match status" value="2"/>
</dbReference>
<dbReference type="SMART" id="SM00054">
    <property type="entry name" value="EFh"/>
    <property type="match status" value="2"/>
</dbReference>